<feature type="domain" description="FAD-binding" evidence="1">
    <location>
        <begin position="11"/>
        <end position="305"/>
    </location>
</feature>
<dbReference type="SUPFAM" id="SSF51905">
    <property type="entry name" value="FAD/NAD(P)-binding domain"/>
    <property type="match status" value="1"/>
</dbReference>
<dbReference type="InterPro" id="IPR002938">
    <property type="entry name" value="FAD-bd"/>
</dbReference>
<evidence type="ECO:0000313" key="3">
    <source>
        <dbReference type="Proteomes" id="UP001236415"/>
    </source>
</evidence>
<dbReference type="PANTHER" id="PTHR42685">
    <property type="entry name" value="GERANYLGERANYL DIPHOSPHATE REDUCTASE"/>
    <property type="match status" value="1"/>
</dbReference>
<proteinExistence type="predicted"/>
<organism evidence="2 3">
    <name type="scientific">Paenibacillus polygoni</name>
    <dbReference type="NCBI Taxonomy" id="3050112"/>
    <lineage>
        <taxon>Bacteria</taxon>
        <taxon>Bacillati</taxon>
        <taxon>Bacillota</taxon>
        <taxon>Bacilli</taxon>
        <taxon>Bacillales</taxon>
        <taxon>Paenibacillaceae</taxon>
        <taxon>Paenibacillus</taxon>
    </lineage>
</organism>
<dbReference type="Pfam" id="PF01494">
    <property type="entry name" value="FAD_binding_3"/>
    <property type="match status" value="1"/>
</dbReference>
<dbReference type="InterPro" id="IPR050407">
    <property type="entry name" value="Geranylgeranyl_reductase"/>
</dbReference>
<dbReference type="Proteomes" id="UP001236415">
    <property type="component" value="Chromosome"/>
</dbReference>
<gene>
    <name evidence="2" type="ORF">QPK24_14935</name>
</gene>
<dbReference type="PRINTS" id="PR00411">
    <property type="entry name" value="PNDRDTASEI"/>
</dbReference>
<protein>
    <submittedName>
        <fullName evidence="2">FAD-dependent monooxygenase</fullName>
    </submittedName>
</protein>
<dbReference type="PANTHER" id="PTHR42685:SF22">
    <property type="entry name" value="CONDITIONED MEDIUM FACTOR RECEPTOR 1"/>
    <property type="match status" value="1"/>
</dbReference>
<name>A0ABY8WZA6_9BACL</name>
<accession>A0ABY8WZA6</accession>
<dbReference type="RefSeq" id="WP_285742410.1">
    <property type="nucleotide sequence ID" value="NZ_CP127162.1"/>
</dbReference>
<keyword evidence="2" id="KW-0560">Oxidoreductase</keyword>
<sequence length="391" mass="43372">MDNMNNMNNMIDVVIMGAGIGGSAAAIQLAEKGHQVLLIDQQVFPRHKTCGEFMSPETKEMLAYLGVNPLEHGVNPTIMKQARIILPSGKEMEARLPGEAWGISRYELDLMLHKKALELGVKIKTKAMVTHVQQQEDHTYLIETRQGQIRETYHAKAVIGAYGIRKPRGVPADQEAERKDLEVFVGVKSHYSGIQAADEVELYFCDGGYVGISPVKEGVVNIAALLSFDMVQRSGKSIEEILSEAASTNPRLSDRLSKGMPVQGTQVSISPVRLSEEPEPWSFFPHIGDAMLMIPPLCGDGMSIALRSSMICSIATDQYLKGKLTYLEWESNYTLEANREFSDLLRRARRIQKMAFSKANQIFPIIGQLFPSLPSYLVKSTRLSELGVTKS</sequence>
<keyword evidence="2" id="KW-0503">Monooxygenase</keyword>
<keyword evidence="3" id="KW-1185">Reference proteome</keyword>
<evidence type="ECO:0000259" key="1">
    <source>
        <dbReference type="Pfam" id="PF01494"/>
    </source>
</evidence>
<dbReference type="GO" id="GO:0004497">
    <property type="term" value="F:monooxygenase activity"/>
    <property type="evidence" value="ECO:0007669"/>
    <property type="project" value="UniProtKB-KW"/>
</dbReference>
<dbReference type="Gene3D" id="3.50.50.60">
    <property type="entry name" value="FAD/NAD(P)-binding domain"/>
    <property type="match status" value="1"/>
</dbReference>
<dbReference type="InterPro" id="IPR036188">
    <property type="entry name" value="FAD/NAD-bd_sf"/>
</dbReference>
<reference evidence="2 3" key="1">
    <citation type="submission" date="2023-06" db="EMBL/GenBank/DDBJ databases">
        <title>Paenibacillus polygonum sp. nov., an endophytic bacterium, isolated from Polygonum lapathifolium L. in Nanji Wetland National Nature Reserve, South of Poyang Lake, Jiangxi Province, China.</title>
        <authorList>
            <person name="Yu Z."/>
        </authorList>
    </citation>
    <scope>NUCLEOTIDE SEQUENCE [LARGE SCALE GENOMIC DNA]</scope>
    <source>
        <strain evidence="2 3">C31</strain>
    </source>
</reference>
<dbReference type="EMBL" id="CP127162">
    <property type="protein sequence ID" value="WIV17714.1"/>
    <property type="molecule type" value="Genomic_DNA"/>
</dbReference>
<evidence type="ECO:0000313" key="2">
    <source>
        <dbReference type="EMBL" id="WIV17714.1"/>
    </source>
</evidence>